<organism evidence="3 4">
    <name type="scientific">Aphidius gifuensis</name>
    <name type="common">Parasitoid wasp</name>
    <dbReference type="NCBI Taxonomy" id="684658"/>
    <lineage>
        <taxon>Eukaryota</taxon>
        <taxon>Metazoa</taxon>
        <taxon>Ecdysozoa</taxon>
        <taxon>Arthropoda</taxon>
        <taxon>Hexapoda</taxon>
        <taxon>Insecta</taxon>
        <taxon>Pterygota</taxon>
        <taxon>Neoptera</taxon>
        <taxon>Endopterygota</taxon>
        <taxon>Hymenoptera</taxon>
        <taxon>Apocrita</taxon>
        <taxon>Ichneumonoidea</taxon>
        <taxon>Braconidae</taxon>
        <taxon>Aphidiinae</taxon>
        <taxon>Aphidius</taxon>
    </lineage>
</organism>
<dbReference type="EMBL" id="JACMRX010000003">
    <property type="protein sequence ID" value="KAF7993828.1"/>
    <property type="molecule type" value="Genomic_DNA"/>
</dbReference>
<protein>
    <submittedName>
        <fullName evidence="3">Uncharacterized protein</fullName>
    </submittedName>
</protein>
<feature type="chain" id="PRO_5032803319" evidence="2">
    <location>
        <begin position="25"/>
        <end position="281"/>
    </location>
</feature>
<dbReference type="OrthoDB" id="7677471at2759"/>
<feature type="compositionally biased region" description="Polar residues" evidence="1">
    <location>
        <begin position="269"/>
        <end position="281"/>
    </location>
</feature>
<sequence>MAIILQSIFIFTVLLIFQTGRVKSDGISYEDNKYNLENGPVLYEAYYPDANVVDQSQNTSPNKLYQQIPVIEKSYQRPYSHNYQDQIIDDQQDYPEIINQHNNYQVNSQPIASYTNQQQQQQQKASLEEALNIIINAIRQKNIESHPVYKNYQVPLNFPPNEPRITESGKFVFPNENYRTYEKHGPVDDIYKARAHLFNPTKQPQNIQSFIGNNNNNNNENEKRMSLFENNLTQMKEINVDKPQVASIQVSQQQQKQQQHKHRHHHGENIQSNYQRPLTSI</sequence>
<proteinExistence type="predicted"/>
<feature type="signal peptide" evidence="2">
    <location>
        <begin position="1"/>
        <end position="24"/>
    </location>
</feature>
<dbReference type="Proteomes" id="UP000639338">
    <property type="component" value="Unassembled WGS sequence"/>
</dbReference>
<feature type="region of interest" description="Disordered" evidence="1">
    <location>
        <begin position="245"/>
        <end position="281"/>
    </location>
</feature>
<keyword evidence="4" id="KW-1185">Reference proteome</keyword>
<evidence type="ECO:0000313" key="4">
    <source>
        <dbReference type="Proteomes" id="UP000639338"/>
    </source>
</evidence>
<evidence type="ECO:0000256" key="2">
    <source>
        <dbReference type="SAM" id="SignalP"/>
    </source>
</evidence>
<evidence type="ECO:0000256" key="1">
    <source>
        <dbReference type="SAM" id="MobiDB-lite"/>
    </source>
</evidence>
<accession>A0A835CTZ7</accession>
<evidence type="ECO:0000313" key="3">
    <source>
        <dbReference type="EMBL" id="KAF7993828.1"/>
    </source>
</evidence>
<dbReference type="AlphaFoldDB" id="A0A835CTZ7"/>
<gene>
    <name evidence="3" type="ORF">HCN44_011097</name>
</gene>
<reference evidence="3 4" key="1">
    <citation type="submission" date="2020-08" db="EMBL/GenBank/DDBJ databases">
        <title>Aphidius gifuensis genome sequencing and assembly.</title>
        <authorList>
            <person name="Du Z."/>
        </authorList>
    </citation>
    <scope>NUCLEOTIDE SEQUENCE [LARGE SCALE GENOMIC DNA]</scope>
    <source>
        <strain evidence="3">YNYX2018</strain>
        <tissue evidence="3">Adults</tissue>
    </source>
</reference>
<name>A0A835CTZ7_APHGI</name>
<comment type="caution">
    <text evidence="3">The sequence shown here is derived from an EMBL/GenBank/DDBJ whole genome shotgun (WGS) entry which is preliminary data.</text>
</comment>
<keyword evidence="2" id="KW-0732">Signal</keyword>